<dbReference type="PANTHER" id="PTHR43615">
    <property type="entry name" value="PHOSPHOENOLPYRUVATE SYNTHASE-RELATED"/>
    <property type="match status" value="1"/>
</dbReference>
<dbReference type="AlphaFoldDB" id="A0A1H3HBB9"/>
<proteinExistence type="predicted"/>
<dbReference type="InterPro" id="IPR013815">
    <property type="entry name" value="ATP_grasp_subdomain_1"/>
</dbReference>
<dbReference type="EMBL" id="FNOK01000020">
    <property type="protein sequence ID" value="SDY12772.1"/>
    <property type="molecule type" value="Genomic_DNA"/>
</dbReference>
<dbReference type="SUPFAM" id="SSF56059">
    <property type="entry name" value="Glutathione synthetase ATP-binding domain-like"/>
    <property type="match status" value="1"/>
</dbReference>
<dbReference type="InterPro" id="IPR036637">
    <property type="entry name" value="Phosphohistidine_dom_sf"/>
</dbReference>
<gene>
    <name evidence="4" type="ORF">SAMN05216215_102083</name>
</gene>
<keyword evidence="4" id="KW-0418">Kinase</keyword>
<dbReference type="InterPro" id="IPR002192">
    <property type="entry name" value="PPDK_AMP/ATP-bd"/>
</dbReference>
<keyword evidence="4" id="KW-0670">Pyruvate</keyword>
<accession>A0A1H3HBB9</accession>
<evidence type="ECO:0000259" key="3">
    <source>
        <dbReference type="Pfam" id="PF01326"/>
    </source>
</evidence>
<dbReference type="SUPFAM" id="SSF52009">
    <property type="entry name" value="Phosphohistidine domain"/>
    <property type="match status" value="1"/>
</dbReference>
<dbReference type="GO" id="GO:0005524">
    <property type="term" value="F:ATP binding"/>
    <property type="evidence" value="ECO:0007669"/>
    <property type="project" value="InterPro"/>
</dbReference>
<dbReference type="Pfam" id="PF01326">
    <property type="entry name" value="PPDK_N"/>
    <property type="match status" value="1"/>
</dbReference>
<dbReference type="Gene3D" id="3.50.30.10">
    <property type="entry name" value="Phosphohistidine domain"/>
    <property type="match status" value="1"/>
</dbReference>
<dbReference type="Pfam" id="PF00391">
    <property type="entry name" value="PEP-utilizers"/>
    <property type="match status" value="1"/>
</dbReference>
<feature type="domain" description="PEP-utilising enzyme mobile" evidence="2">
    <location>
        <begin position="796"/>
        <end position="866"/>
    </location>
</feature>
<dbReference type="GO" id="GO:0016301">
    <property type="term" value="F:kinase activity"/>
    <property type="evidence" value="ECO:0007669"/>
    <property type="project" value="UniProtKB-KW"/>
</dbReference>
<evidence type="ECO:0000313" key="5">
    <source>
        <dbReference type="Proteomes" id="UP000199529"/>
    </source>
</evidence>
<dbReference type="RefSeq" id="WP_093268028.1">
    <property type="nucleotide sequence ID" value="NZ_FNOK01000020.1"/>
</dbReference>
<dbReference type="Gene3D" id="3.30.470.20">
    <property type="entry name" value="ATP-grasp fold, B domain"/>
    <property type="match status" value="1"/>
</dbReference>
<feature type="region of interest" description="Disordered" evidence="1">
    <location>
        <begin position="734"/>
        <end position="756"/>
    </location>
</feature>
<evidence type="ECO:0000256" key="1">
    <source>
        <dbReference type="SAM" id="MobiDB-lite"/>
    </source>
</evidence>
<dbReference type="Proteomes" id="UP000199529">
    <property type="component" value="Unassembled WGS sequence"/>
</dbReference>
<protein>
    <submittedName>
        <fullName evidence="4">Pyruvate, water dikinase</fullName>
    </submittedName>
</protein>
<keyword evidence="5" id="KW-1185">Reference proteome</keyword>
<dbReference type="InterPro" id="IPR008279">
    <property type="entry name" value="PEP-util_enz_mobile_dom"/>
</dbReference>
<dbReference type="InterPro" id="IPR051549">
    <property type="entry name" value="PEP_Utilizing_Enz"/>
</dbReference>
<dbReference type="Gene3D" id="3.30.1490.20">
    <property type="entry name" value="ATP-grasp fold, A domain"/>
    <property type="match status" value="1"/>
</dbReference>
<sequence length="871" mass="93169">MSTLETRTLLDLGEIGAGDGELVGGKAANLGELSAAGFRVPPGFCISTLAYDEVCREPAEDLLDRLPGSAAEIRSRLAGAELPAGLAAAITAAYAELGPDAPVAVRSSATAEDLPHASFAGQQDTYLNVVGEAALLDAVRRCWGSLWTDRAVAYRTANGIDHRAVRLAVVVQRMVDATAAGVLFTANPVTGRRSEAVIDANTGLGESVVSGAVTPDHFVVESGRVTAKRLGDKPASIRPKPGGGTESVAQQADLPSITDDQARTLAAVGAEVARHYGAPQDIEWAIDGDGTTWLTQSRPVTTLFPLPDEPLGGLHVYLSINVVQGVYRPITPLGAATLALMLTNLMRNIGVPAEGHRPKLWRQADGWLFADITGMTRSRFGRAIGPRVFAMAEARTGKVFDSLLDDPRLPLSPKIPWPLLRRIGGILLHTKAPIQLARTLRDPARTREQLFGMVPEIRAALAGDEPSSARERLAAAWRGIAEVAVPRIARIPARLLPVLFLSRLLPKLVGRAATAEEVQIVLRGIPHNVTTEMDLELWGIAQLARRDPGTARLFGESSPDELAARYRNRTLPTDVQSGLDDFLARNGHRTVAEIDAGVPRWAEDPTHVLGLVANYVRTGESGHDADEQYRRGVAEAERTAAEIVSRLRRRNPLRARVAAFVVDRVRQLAGLRELPKYCIVLAIANARRHLLAAGEELASNGRLERADDVFFLEYEEIDTAISGADHRDLVARRRETHERELRRRNPPRVLLSDGTEPEAALPVATVDGRLAGTSASAGTVTGTARVVHDPVRAQLAPGEILVAPSTDPGWTPLFLTAGGLVMEMGGPNSHGATVAREYGIPAVVGVPEATTRIADGQRITVHGSAGTVELA</sequence>
<evidence type="ECO:0000259" key="2">
    <source>
        <dbReference type="Pfam" id="PF00391"/>
    </source>
</evidence>
<name>A0A1H3HBB9_9PSEU</name>
<reference evidence="5" key="1">
    <citation type="submission" date="2016-10" db="EMBL/GenBank/DDBJ databases">
        <authorList>
            <person name="Varghese N."/>
            <person name="Submissions S."/>
        </authorList>
    </citation>
    <scope>NUCLEOTIDE SEQUENCE [LARGE SCALE GENOMIC DNA]</scope>
    <source>
        <strain evidence="5">CGMCC 4.3530</strain>
    </source>
</reference>
<dbReference type="PANTHER" id="PTHR43615:SF1">
    <property type="entry name" value="PPDK_N DOMAIN-CONTAINING PROTEIN"/>
    <property type="match status" value="1"/>
</dbReference>
<feature type="domain" description="Pyruvate phosphate dikinase AMP/ATP-binding" evidence="3">
    <location>
        <begin position="21"/>
        <end position="302"/>
    </location>
</feature>
<dbReference type="STRING" id="418495.SAMN05216215_102083"/>
<dbReference type="OrthoDB" id="9765468at2"/>
<feature type="compositionally biased region" description="Basic and acidic residues" evidence="1">
    <location>
        <begin position="734"/>
        <end position="743"/>
    </location>
</feature>
<organism evidence="4 5">
    <name type="scientific">Saccharopolyspora shandongensis</name>
    <dbReference type="NCBI Taxonomy" id="418495"/>
    <lineage>
        <taxon>Bacteria</taxon>
        <taxon>Bacillati</taxon>
        <taxon>Actinomycetota</taxon>
        <taxon>Actinomycetes</taxon>
        <taxon>Pseudonocardiales</taxon>
        <taxon>Pseudonocardiaceae</taxon>
        <taxon>Saccharopolyspora</taxon>
    </lineage>
</organism>
<evidence type="ECO:0000313" key="4">
    <source>
        <dbReference type="EMBL" id="SDY12772.1"/>
    </source>
</evidence>
<keyword evidence="4" id="KW-0808">Transferase</keyword>